<name>A0A0C3G4X6_PILCF</name>
<proteinExistence type="predicted"/>
<accession>A0A0C3G4X6</accession>
<protein>
    <submittedName>
        <fullName evidence="1">Uncharacterized protein</fullName>
    </submittedName>
</protein>
<dbReference type="EMBL" id="KN832980">
    <property type="protein sequence ID" value="KIM86889.1"/>
    <property type="molecule type" value="Genomic_DNA"/>
</dbReference>
<dbReference type="HOGENOM" id="CLU_2758680_0_0_1"/>
<sequence>MTFVKTYSGRTPSRCSNSRPTRAFAQLYSTHLDPLHHIRSEENWRDPLYDGGWLLCHNPLRWLAYWFVHP</sequence>
<reference evidence="2" key="2">
    <citation type="submission" date="2015-01" db="EMBL/GenBank/DDBJ databases">
        <title>Evolutionary Origins and Diversification of the Mycorrhizal Mutualists.</title>
        <authorList>
            <consortium name="DOE Joint Genome Institute"/>
            <consortium name="Mycorrhizal Genomics Consortium"/>
            <person name="Kohler A."/>
            <person name="Kuo A."/>
            <person name="Nagy L.G."/>
            <person name="Floudas D."/>
            <person name="Copeland A."/>
            <person name="Barry K.W."/>
            <person name="Cichocki N."/>
            <person name="Veneault-Fourrey C."/>
            <person name="LaButti K."/>
            <person name="Lindquist E.A."/>
            <person name="Lipzen A."/>
            <person name="Lundell T."/>
            <person name="Morin E."/>
            <person name="Murat C."/>
            <person name="Riley R."/>
            <person name="Ohm R."/>
            <person name="Sun H."/>
            <person name="Tunlid A."/>
            <person name="Henrissat B."/>
            <person name="Grigoriev I.V."/>
            <person name="Hibbett D.S."/>
            <person name="Martin F."/>
        </authorList>
    </citation>
    <scope>NUCLEOTIDE SEQUENCE [LARGE SCALE GENOMIC DNA]</scope>
    <source>
        <strain evidence="2">F 1598</strain>
    </source>
</reference>
<evidence type="ECO:0000313" key="1">
    <source>
        <dbReference type="EMBL" id="KIM86889.1"/>
    </source>
</evidence>
<dbReference type="Proteomes" id="UP000054166">
    <property type="component" value="Unassembled WGS sequence"/>
</dbReference>
<reference evidence="1 2" key="1">
    <citation type="submission" date="2014-04" db="EMBL/GenBank/DDBJ databases">
        <authorList>
            <consortium name="DOE Joint Genome Institute"/>
            <person name="Kuo A."/>
            <person name="Tarkka M."/>
            <person name="Buscot F."/>
            <person name="Kohler A."/>
            <person name="Nagy L.G."/>
            <person name="Floudas D."/>
            <person name="Copeland A."/>
            <person name="Barry K.W."/>
            <person name="Cichocki N."/>
            <person name="Veneault-Fourrey C."/>
            <person name="LaButti K."/>
            <person name="Lindquist E.A."/>
            <person name="Lipzen A."/>
            <person name="Lundell T."/>
            <person name="Morin E."/>
            <person name="Murat C."/>
            <person name="Sun H."/>
            <person name="Tunlid A."/>
            <person name="Henrissat B."/>
            <person name="Grigoriev I.V."/>
            <person name="Hibbett D.S."/>
            <person name="Martin F."/>
            <person name="Nordberg H.P."/>
            <person name="Cantor M.N."/>
            <person name="Hua S.X."/>
        </authorList>
    </citation>
    <scope>NUCLEOTIDE SEQUENCE [LARGE SCALE GENOMIC DNA]</scope>
    <source>
        <strain evidence="1 2">F 1598</strain>
    </source>
</reference>
<dbReference type="InParanoid" id="A0A0C3G4X6"/>
<keyword evidence="2" id="KW-1185">Reference proteome</keyword>
<organism evidence="1 2">
    <name type="scientific">Piloderma croceum (strain F 1598)</name>
    <dbReference type="NCBI Taxonomy" id="765440"/>
    <lineage>
        <taxon>Eukaryota</taxon>
        <taxon>Fungi</taxon>
        <taxon>Dikarya</taxon>
        <taxon>Basidiomycota</taxon>
        <taxon>Agaricomycotina</taxon>
        <taxon>Agaricomycetes</taxon>
        <taxon>Agaricomycetidae</taxon>
        <taxon>Atheliales</taxon>
        <taxon>Atheliaceae</taxon>
        <taxon>Piloderma</taxon>
    </lineage>
</organism>
<evidence type="ECO:0000313" key="2">
    <source>
        <dbReference type="Proteomes" id="UP000054166"/>
    </source>
</evidence>
<dbReference type="AlphaFoldDB" id="A0A0C3G4X6"/>
<gene>
    <name evidence="1" type="ORF">PILCRDRAFT_290963</name>
</gene>